<feature type="domain" description="DNA polymerase delta/zeta catalytic subunit N-terminal" evidence="17">
    <location>
        <begin position="66"/>
        <end position="128"/>
    </location>
</feature>
<evidence type="ECO:0000256" key="1">
    <source>
        <dbReference type="ARBA" id="ARBA00001966"/>
    </source>
</evidence>
<dbReference type="InterPro" id="IPR056447">
    <property type="entry name" value="REV3_N"/>
</dbReference>
<feature type="compositionally biased region" description="Basic and acidic residues" evidence="14">
    <location>
        <begin position="384"/>
        <end position="395"/>
    </location>
</feature>
<feature type="region of interest" description="Disordered" evidence="14">
    <location>
        <begin position="284"/>
        <end position="306"/>
    </location>
</feature>
<dbReference type="InterPro" id="IPR006134">
    <property type="entry name" value="DNA-dir_DNA_pol_B_multi_dom"/>
</dbReference>
<dbReference type="Proteomes" id="UP001162060">
    <property type="component" value="Unassembled WGS sequence"/>
</dbReference>
<gene>
    <name evidence="19" type="ORF">PM001_LOCUS21074</name>
</gene>
<comment type="cofactor">
    <cofactor evidence="1">
        <name>[4Fe-4S] cluster</name>
        <dbReference type="ChEBI" id="CHEBI:49883"/>
    </cofactor>
</comment>
<dbReference type="Gene3D" id="3.30.420.10">
    <property type="entry name" value="Ribonuclease H-like superfamily/Ribonuclease H"/>
    <property type="match status" value="1"/>
</dbReference>
<dbReference type="GO" id="GO:0051536">
    <property type="term" value="F:iron-sulfur cluster binding"/>
    <property type="evidence" value="ECO:0007669"/>
    <property type="project" value="UniProtKB-KW"/>
</dbReference>
<protein>
    <recommendedName>
        <fullName evidence="13">DNA polymerase</fullName>
        <ecNumber evidence="13">2.7.7.7</ecNumber>
    </recommendedName>
</protein>
<dbReference type="Gene3D" id="3.30.342.10">
    <property type="entry name" value="DNA Polymerase, chain B, domain 1"/>
    <property type="match status" value="1"/>
</dbReference>
<evidence type="ECO:0000256" key="13">
    <source>
        <dbReference type="RuleBase" id="RU000442"/>
    </source>
</evidence>
<evidence type="ECO:0000259" key="16">
    <source>
        <dbReference type="Pfam" id="PF03104"/>
    </source>
</evidence>
<evidence type="ECO:0000256" key="8">
    <source>
        <dbReference type="ARBA" id="ARBA00022932"/>
    </source>
</evidence>
<keyword evidence="11" id="KW-0234">DNA repair</keyword>
<dbReference type="InterPro" id="IPR023211">
    <property type="entry name" value="DNA_pol_palm_dom_sf"/>
</dbReference>
<comment type="similarity">
    <text evidence="2 13">Belongs to the DNA polymerase type-B family.</text>
</comment>
<dbReference type="PANTHER" id="PTHR45812">
    <property type="entry name" value="DNA POLYMERASE ZETA CATALYTIC SUBUNIT"/>
    <property type="match status" value="1"/>
</dbReference>
<dbReference type="InterPro" id="IPR036397">
    <property type="entry name" value="RNaseH_sf"/>
</dbReference>
<evidence type="ECO:0000256" key="2">
    <source>
        <dbReference type="ARBA" id="ARBA00005755"/>
    </source>
</evidence>
<dbReference type="InterPro" id="IPR006133">
    <property type="entry name" value="DNA-dir_DNA_pol_B_exonuc"/>
</dbReference>
<evidence type="ECO:0000256" key="3">
    <source>
        <dbReference type="ARBA" id="ARBA00022679"/>
    </source>
</evidence>
<dbReference type="EMBL" id="CAKLBY020000223">
    <property type="protein sequence ID" value="CAK7935924.1"/>
    <property type="molecule type" value="Genomic_DNA"/>
</dbReference>
<feature type="domain" description="DNA-directed DNA polymerase family B multifunctional" evidence="15">
    <location>
        <begin position="1023"/>
        <end position="1286"/>
    </location>
</feature>
<comment type="catalytic activity">
    <reaction evidence="12 13">
        <text>DNA(n) + a 2'-deoxyribonucleoside 5'-triphosphate = DNA(n+1) + diphosphate</text>
        <dbReference type="Rhea" id="RHEA:22508"/>
        <dbReference type="Rhea" id="RHEA-COMP:17339"/>
        <dbReference type="Rhea" id="RHEA-COMP:17340"/>
        <dbReference type="ChEBI" id="CHEBI:33019"/>
        <dbReference type="ChEBI" id="CHEBI:61560"/>
        <dbReference type="ChEBI" id="CHEBI:173112"/>
        <dbReference type="EC" id="2.7.7.7"/>
    </reaction>
</comment>
<keyword evidence="6" id="KW-0227">DNA damage</keyword>
<dbReference type="GO" id="GO:0003887">
    <property type="term" value="F:DNA-directed DNA polymerase activity"/>
    <property type="evidence" value="ECO:0007669"/>
    <property type="project" value="UniProtKB-KW"/>
</dbReference>
<keyword evidence="13" id="KW-0235">DNA replication</keyword>
<comment type="caution">
    <text evidence="19">The sequence shown here is derived from an EMBL/GenBank/DDBJ whole genome shotgun (WGS) entry which is preliminary data.</text>
</comment>
<name>A0AAV1US75_9STRA</name>
<evidence type="ECO:0000256" key="5">
    <source>
        <dbReference type="ARBA" id="ARBA00022723"/>
    </source>
</evidence>
<dbReference type="PANTHER" id="PTHR45812:SF1">
    <property type="entry name" value="DNA POLYMERASE ZETA CATALYTIC SUBUNIT"/>
    <property type="match status" value="1"/>
</dbReference>
<dbReference type="Pfam" id="PF24065">
    <property type="entry name" value="REV3_N"/>
    <property type="match status" value="1"/>
</dbReference>
<dbReference type="GO" id="GO:0000724">
    <property type="term" value="P:double-strand break repair via homologous recombination"/>
    <property type="evidence" value="ECO:0007669"/>
    <property type="project" value="TreeGrafter"/>
</dbReference>
<feature type="compositionally biased region" description="Basic and acidic residues" evidence="14">
    <location>
        <begin position="904"/>
        <end position="913"/>
    </location>
</feature>
<dbReference type="InterPro" id="IPR006172">
    <property type="entry name" value="DNA-dir_DNA_pol_B"/>
</dbReference>
<keyword evidence="4 13" id="KW-0548">Nucleotidyltransferase</keyword>
<dbReference type="GO" id="GO:0003677">
    <property type="term" value="F:DNA binding"/>
    <property type="evidence" value="ECO:0007669"/>
    <property type="project" value="UniProtKB-KW"/>
</dbReference>
<dbReference type="GO" id="GO:0046872">
    <property type="term" value="F:metal ion binding"/>
    <property type="evidence" value="ECO:0007669"/>
    <property type="project" value="UniProtKB-KW"/>
</dbReference>
<feature type="region of interest" description="Disordered" evidence="14">
    <location>
        <begin position="667"/>
        <end position="696"/>
    </location>
</feature>
<evidence type="ECO:0000313" key="19">
    <source>
        <dbReference type="EMBL" id="CAK7935924.1"/>
    </source>
</evidence>
<evidence type="ECO:0000256" key="11">
    <source>
        <dbReference type="ARBA" id="ARBA00023204"/>
    </source>
</evidence>
<dbReference type="SUPFAM" id="SSF56672">
    <property type="entry name" value="DNA/RNA polymerases"/>
    <property type="match status" value="1"/>
</dbReference>
<dbReference type="GO" id="GO:0016035">
    <property type="term" value="C:zeta DNA polymerase complex"/>
    <property type="evidence" value="ECO:0007669"/>
    <property type="project" value="InterPro"/>
</dbReference>
<dbReference type="SUPFAM" id="SSF53098">
    <property type="entry name" value="Ribonuclease H-like"/>
    <property type="match status" value="1"/>
</dbReference>
<keyword evidence="8 13" id="KW-0239">DNA-directed DNA polymerase</keyword>
<dbReference type="GO" id="GO:0042276">
    <property type="term" value="P:error-prone translesion synthesis"/>
    <property type="evidence" value="ECO:0007669"/>
    <property type="project" value="TreeGrafter"/>
</dbReference>
<dbReference type="Pfam" id="PF03104">
    <property type="entry name" value="DNA_pol_B_exo1"/>
    <property type="match status" value="1"/>
</dbReference>
<evidence type="ECO:0000313" key="20">
    <source>
        <dbReference type="Proteomes" id="UP001162060"/>
    </source>
</evidence>
<dbReference type="GO" id="GO:0006260">
    <property type="term" value="P:DNA replication"/>
    <property type="evidence" value="ECO:0007669"/>
    <property type="project" value="UniProtKB-KW"/>
</dbReference>
<dbReference type="InterPro" id="IPR043502">
    <property type="entry name" value="DNA/RNA_pol_sf"/>
</dbReference>
<dbReference type="InterPro" id="IPR017964">
    <property type="entry name" value="DNA-dir_DNA_pol_B_CS"/>
</dbReference>
<dbReference type="InterPro" id="IPR056435">
    <property type="entry name" value="DPOD/Z_N"/>
</dbReference>
<keyword evidence="3 13" id="KW-0808">Transferase</keyword>
<evidence type="ECO:0000256" key="4">
    <source>
        <dbReference type="ARBA" id="ARBA00022695"/>
    </source>
</evidence>
<evidence type="ECO:0000256" key="10">
    <source>
        <dbReference type="ARBA" id="ARBA00023014"/>
    </source>
</evidence>
<keyword evidence="7" id="KW-0862">Zinc</keyword>
<dbReference type="GO" id="GO:0005634">
    <property type="term" value="C:nucleus"/>
    <property type="evidence" value="ECO:0007669"/>
    <property type="project" value="TreeGrafter"/>
</dbReference>
<dbReference type="GO" id="GO:0000166">
    <property type="term" value="F:nucleotide binding"/>
    <property type="evidence" value="ECO:0007669"/>
    <property type="project" value="InterPro"/>
</dbReference>
<evidence type="ECO:0000256" key="14">
    <source>
        <dbReference type="SAM" id="MobiDB-lite"/>
    </source>
</evidence>
<evidence type="ECO:0000259" key="15">
    <source>
        <dbReference type="Pfam" id="PF00136"/>
    </source>
</evidence>
<dbReference type="Pfam" id="PF24055">
    <property type="entry name" value="POL3_N"/>
    <property type="match status" value="1"/>
</dbReference>
<dbReference type="InterPro" id="IPR012337">
    <property type="entry name" value="RNaseH-like_sf"/>
</dbReference>
<evidence type="ECO:0000259" key="18">
    <source>
        <dbReference type="Pfam" id="PF24065"/>
    </source>
</evidence>
<dbReference type="SMART" id="SM00486">
    <property type="entry name" value="POLBc"/>
    <property type="match status" value="1"/>
</dbReference>
<dbReference type="InterPro" id="IPR030559">
    <property type="entry name" value="PolZ_Rev3"/>
</dbReference>
<dbReference type="PROSITE" id="PS00116">
    <property type="entry name" value="DNA_POLYMERASE_B"/>
    <property type="match status" value="1"/>
</dbReference>
<dbReference type="CDD" id="cd05778">
    <property type="entry name" value="DNA_polB_zeta_exo"/>
    <property type="match status" value="1"/>
</dbReference>
<dbReference type="EC" id="2.7.7.7" evidence="13"/>
<feature type="domain" description="DNA polymerase zeta catalytic subunit N-terminal" evidence="18">
    <location>
        <begin position="9"/>
        <end position="64"/>
    </location>
</feature>
<keyword evidence="9" id="KW-0408">Iron</keyword>
<evidence type="ECO:0000256" key="6">
    <source>
        <dbReference type="ARBA" id="ARBA00022763"/>
    </source>
</evidence>
<dbReference type="FunFam" id="1.10.287.690:FF:000002">
    <property type="entry name" value="DNA polymerase zeta"/>
    <property type="match status" value="1"/>
</dbReference>
<evidence type="ECO:0000256" key="12">
    <source>
        <dbReference type="ARBA" id="ARBA00049244"/>
    </source>
</evidence>
<keyword evidence="13" id="KW-0238">DNA-binding</keyword>
<evidence type="ECO:0000256" key="9">
    <source>
        <dbReference type="ARBA" id="ARBA00023004"/>
    </source>
</evidence>
<accession>A0AAV1US75</accession>
<dbReference type="Pfam" id="PF00136">
    <property type="entry name" value="DNA_pol_B"/>
    <property type="match status" value="1"/>
</dbReference>
<dbReference type="FunFam" id="3.30.420.10:FF:000024">
    <property type="entry name" value="DNA polymerase zeta catalytic subunit"/>
    <property type="match status" value="1"/>
</dbReference>
<feature type="region of interest" description="Disordered" evidence="14">
    <location>
        <begin position="892"/>
        <end position="920"/>
    </location>
</feature>
<organism evidence="19 20">
    <name type="scientific">Peronospora matthiolae</name>
    <dbReference type="NCBI Taxonomy" id="2874970"/>
    <lineage>
        <taxon>Eukaryota</taxon>
        <taxon>Sar</taxon>
        <taxon>Stramenopiles</taxon>
        <taxon>Oomycota</taxon>
        <taxon>Peronosporomycetes</taxon>
        <taxon>Peronosporales</taxon>
        <taxon>Peronosporaceae</taxon>
        <taxon>Peronospora</taxon>
    </lineage>
</organism>
<evidence type="ECO:0000259" key="17">
    <source>
        <dbReference type="Pfam" id="PF24055"/>
    </source>
</evidence>
<sequence>MDPIDVEELRVEAVVVDYYMSKPLPRDAIHHLPSSPCYSRAREVPVVRIFGATPAGQKALVHVHGIFPYFYFRAEDDPDFEDQERLRALLPRLAKDIEMLIVQGTPFYGYHPSPKLFVQIFLYNPRVLAAVVQLLEGGNVCGRRFQPYEAHVFADYNIEGLNYVAFSNVKFRFPVPVTQDHLAKSAEDCHVISLSNVSADRINGFDRSAPSLVGRYVPVLHAPERWSDRQSSCALEADVAAVCILNPKRFESQQKAAESTGELRNVPSLAAIWEEERLRRTLDGERATPTMPLSLPRNADSFSSRGLTLSASPAQSASSLLSQSIFRKKLKDSVDEVMEKLKEQDEGQWTNSKIPDLHPHHLSASDVALCGNSIAVESEYSHSQADHEDNNKHSSEQSVEEDEAIVNILIAMQQESDLGHVDNNPDEGNENDRYVTLNESDEEAETSKWGTRNDEIGDIMASQRHVEARITCQSPGFSKEKVWWDVAEREPRPTATPLSELGSPRVILRAPQQRSTEVAVGFDSSQEDVSRVVDLEDLLSPRPLESTSIHLQEERSDPVDYGRLAQMPQSRPLQVTSRGQGLSAAMMDSKRLWLFSPEPPSFSQILSSSHDLGVDLVQYKPAFYSNAADIPKKAMIFGGKKFDFTPHKTSNLSVFDTSATRQMLHPLCSSDSSESGRNAPWRNLSHLKTPNDIPERSGKVRRLRMAASLPPDATAIKEWVSNRAKSRSILAKTRQKRAHPAVVCSASPSGRLSTPAVLSNITILSIEVFAASRGNMLPNPLHDPVNAICYAVEAQEGPTDYTTNERGFLMIKMDDMDSPTLEGVGICVDSGDMSVTFAADEQDLLQSLEALIRRWDPDFLVGFEVQKASIGYLIDRASQMDINLIQSLSRLPSSPVDPRNAKMKAQDQEKSSQNEESADTSWGVNKAAGPWIHGRYILNLWRMTRSELKLSRYAFEDVVEAVLRRTYPVYTAKRLTSWFRECDKMRWKVIKYFLDRATLNLRILSKMQLVTRTGEMARLFGIDFYSVLSRGSQYRVEAVMLRVTKRKNFLLVSPSRNQVSGQAPMECIPLVMEPHSSFYTDPVVVLDFQSLYPSLVIGYNLCYSTLLGRLKSGQHPELETSLGVVDFTPNSSGLLQCKDDVIIAPNGTLFCPKSYRQGVLPLILDEILSTRIMVKQSMKSAKESNQDRLEKVLNARQLALKMISNVTYGYTAAGFSGRMPCAQLADAIVQTGRCTLEAAVRQIEEQSDWNAKVVYGDTDSVFVLLKGRSKADAFRIGQEIADAVTASNPRHANLIFPFATFIVP</sequence>
<dbReference type="PRINTS" id="PR00106">
    <property type="entry name" value="DNAPOLB"/>
</dbReference>
<reference evidence="19" key="1">
    <citation type="submission" date="2024-01" db="EMBL/GenBank/DDBJ databases">
        <authorList>
            <person name="Webb A."/>
        </authorList>
    </citation>
    <scope>NUCLEOTIDE SEQUENCE</scope>
    <source>
        <strain evidence="19">Pm1</strain>
    </source>
</reference>
<evidence type="ECO:0000256" key="7">
    <source>
        <dbReference type="ARBA" id="ARBA00022833"/>
    </source>
</evidence>
<keyword evidence="5" id="KW-0479">Metal-binding</keyword>
<proteinExistence type="inferred from homology"/>
<dbReference type="Gene3D" id="3.90.1600.10">
    <property type="entry name" value="Palm domain of DNA polymerase"/>
    <property type="match status" value="1"/>
</dbReference>
<keyword evidence="10" id="KW-0411">Iron-sulfur</keyword>
<dbReference type="Gene3D" id="1.10.287.690">
    <property type="entry name" value="Helix hairpin bin"/>
    <property type="match status" value="1"/>
</dbReference>
<feature type="domain" description="DNA-directed DNA polymerase family B exonuclease" evidence="16">
    <location>
        <begin position="728"/>
        <end position="913"/>
    </location>
</feature>
<feature type="region of interest" description="Disordered" evidence="14">
    <location>
        <begin position="379"/>
        <end position="400"/>
    </location>
</feature>